<keyword evidence="4 6" id="KW-1133">Transmembrane helix</keyword>
<evidence type="ECO:0000313" key="8">
    <source>
        <dbReference type="Proteomes" id="UP000198145"/>
    </source>
</evidence>
<dbReference type="Pfam" id="PF02133">
    <property type="entry name" value="Transp_cyt_pur"/>
    <property type="match status" value="1"/>
</dbReference>
<proteinExistence type="inferred from homology"/>
<accession>A0A2D0ABT2</accession>
<dbReference type="PANTHER" id="PTHR30569">
    <property type="entry name" value="CYTOSINE TRANSPORTER CODB"/>
    <property type="match status" value="1"/>
</dbReference>
<reference evidence="7 8" key="1">
    <citation type="submission" date="2017-06" db="EMBL/GenBank/DDBJ databases">
        <title>Draft genome of Pseudomonas nitroreducens DF05.</title>
        <authorList>
            <person name="Iyer R."/>
        </authorList>
    </citation>
    <scope>NUCLEOTIDE SEQUENCE [LARGE SCALE GENOMIC DNA]</scope>
    <source>
        <strain evidence="7 8">DF05</strain>
    </source>
</reference>
<gene>
    <name evidence="7" type="ORF">CEG18_26505</name>
</gene>
<dbReference type="InterPro" id="IPR001248">
    <property type="entry name" value="Pur-cyt_permease"/>
</dbReference>
<evidence type="ECO:0000256" key="6">
    <source>
        <dbReference type="SAM" id="Phobius"/>
    </source>
</evidence>
<sequence>MSSPSEFPLSATPREGRKGLLPIAMVLFSFTFFTGTMFAGGKIGMAFDFVDMLWVAFIGNVLLAIYAAALGLIASRSGLNTVLMGRFCFGERGSKLSDFLLGFAELGWYAWGTATVAIVLVKMLSLPEWLNIPLMVVFGLLFSITAIIGFKGLDIMSRVSVPLMFILLVASMVIATNHAGGWSGLLAKEPSQTLTFSAAVTMVFGTFASGATQATNWTRMARSGRIAVIASVVAFLIGNGLMIVAGAWCAIVYQNADIVEVMVLQGLSFAAVIMLCLNLWTIQGPTIYNVSAAACHLVRSERRRSMTLLAAGIGIILAIGGMYEWLIPFLVLLGSIIPPLGGVIMADYWYRNRGEYPALVGTHIPAFNVSGLASYAVGAGLAYASPWIAPLVGIAASAICYIVLTEVTRARAPVAEPRA</sequence>
<organism evidence="7 8">
    <name type="scientific">Pseudomonas nitroreducens</name>
    <dbReference type="NCBI Taxonomy" id="46680"/>
    <lineage>
        <taxon>Bacteria</taxon>
        <taxon>Pseudomonadati</taxon>
        <taxon>Pseudomonadota</taxon>
        <taxon>Gammaproteobacteria</taxon>
        <taxon>Pseudomonadales</taxon>
        <taxon>Pseudomonadaceae</taxon>
        <taxon>Pseudomonas</taxon>
    </lineage>
</organism>
<evidence type="ECO:0000256" key="5">
    <source>
        <dbReference type="ARBA" id="ARBA00023136"/>
    </source>
</evidence>
<keyword evidence="3 6" id="KW-0812">Transmembrane</keyword>
<dbReference type="AlphaFoldDB" id="A0A2D0ABT2"/>
<evidence type="ECO:0000256" key="3">
    <source>
        <dbReference type="ARBA" id="ARBA00022692"/>
    </source>
</evidence>
<evidence type="ECO:0000256" key="1">
    <source>
        <dbReference type="ARBA" id="ARBA00004141"/>
    </source>
</evidence>
<evidence type="ECO:0000256" key="2">
    <source>
        <dbReference type="ARBA" id="ARBA00008974"/>
    </source>
</evidence>
<comment type="subcellular location">
    <subcellularLocation>
        <location evidence="1">Membrane</location>
        <topology evidence="1">Multi-pass membrane protein</topology>
    </subcellularLocation>
</comment>
<dbReference type="CDD" id="cd11484">
    <property type="entry name" value="SLC-NCS1sbd_CobB-like"/>
    <property type="match status" value="1"/>
</dbReference>
<dbReference type="PANTHER" id="PTHR30569:SF0">
    <property type="entry name" value="CYTOSINE PERMEASE"/>
    <property type="match status" value="1"/>
</dbReference>
<feature type="transmembrane region" description="Helical" evidence="6">
    <location>
        <begin position="329"/>
        <end position="350"/>
    </location>
</feature>
<feature type="transmembrane region" description="Helical" evidence="6">
    <location>
        <begin position="306"/>
        <end position="323"/>
    </location>
</feature>
<dbReference type="Gene3D" id="1.10.4160.10">
    <property type="entry name" value="Hydantoin permease"/>
    <property type="match status" value="1"/>
</dbReference>
<comment type="similarity">
    <text evidence="2">Belongs to the purine-cytosine permease (2.A.39) family.</text>
</comment>
<feature type="transmembrane region" description="Helical" evidence="6">
    <location>
        <begin position="52"/>
        <end position="75"/>
    </location>
</feature>
<keyword evidence="5 6" id="KW-0472">Membrane</keyword>
<dbReference type="GO" id="GO:0015209">
    <property type="term" value="F:cytosine transmembrane transporter activity"/>
    <property type="evidence" value="ECO:0007669"/>
    <property type="project" value="InterPro"/>
</dbReference>
<dbReference type="STRING" id="46680.GCA_000807755_00731"/>
<feature type="transmembrane region" description="Helical" evidence="6">
    <location>
        <begin position="132"/>
        <end position="150"/>
    </location>
</feature>
<feature type="transmembrane region" description="Helical" evidence="6">
    <location>
        <begin position="226"/>
        <end position="253"/>
    </location>
</feature>
<feature type="transmembrane region" description="Helical" evidence="6">
    <location>
        <begin position="259"/>
        <end position="280"/>
    </location>
</feature>
<dbReference type="eggNOG" id="COG1457">
    <property type="taxonomic scope" value="Bacteria"/>
</dbReference>
<evidence type="ECO:0000313" key="7">
    <source>
        <dbReference type="EMBL" id="OWP47717.1"/>
    </source>
</evidence>
<feature type="transmembrane region" description="Helical" evidence="6">
    <location>
        <begin position="20"/>
        <end position="40"/>
    </location>
</feature>
<dbReference type="NCBIfam" id="NF008241">
    <property type="entry name" value="PRK11017.1"/>
    <property type="match status" value="1"/>
</dbReference>
<dbReference type="RefSeq" id="WP_088421443.1">
    <property type="nucleotide sequence ID" value="NZ_NJBA01000012.1"/>
</dbReference>
<dbReference type="GO" id="GO:0005886">
    <property type="term" value="C:plasma membrane"/>
    <property type="evidence" value="ECO:0007669"/>
    <property type="project" value="TreeGrafter"/>
</dbReference>
<dbReference type="Proteomes" id="UP000198145">
    <property type="component" value="Unassembled WGS sequence"/>
</dbReference>
<name>A0A2D0ABT2_PSENT</name>
<feature type="transmembrane region" description="Helical" evidence="6">
    <location>
        <begin position="162"/>
        <end position="182"/>
    </location>
</feature>
<dbReference type="InterPro" id="IPR030191">
    <property type="entry name" value="CodB"/>
</dbReference>
<feature type="transmembrane region" description="Helical" evidence="6">
    <location>
        <begin position="194"/>
        <end position="214"/>
    </location>
</feature>
<feature type="transmembrane region" description="Helical" evidence="6">
    <location>
        <begin position="387"/>
        <end position="404"/>
    </location>
</feature>
<feature type="transmembrane region" description="Helical" evidence="6">
    <location>
        <begin position="362"/>
        <end position="381"/>
    </location>
</feature>
<evidence type="ECO:0000256" key="4">
    <source>
        <dbReference type="ARBA" id="ARBA00022989"/>
    </source>
</evidence>
<comment type="caution">
    <text evidence="7">The sequence shown here is derived from an EMBL/GenBank/DDBJ whole genome shotgun (WGS) entry which is preliminary data.</text>
</comment>
<feature type="transmembrane region" description="Helical" evidence="6">
    <location>
        <begin position="96"/>
        <end position="120"/>
    </location>
</feature>
<dbReference type="EMBL" id="NJBA01000012">
    <property type="protein sequence ID" value="OWP47717.1"/>
    <property type="molecule type" value="Genomic_DNA"/>
</dbReference>
<protein>
    <submittedName>
        <fullName evidence="7">Cytosine permease</fullName>
    </submittedName>
</protein>